<accession>A0A2P7YUM5</accession>
<keyword evidence="1" id="KW-0808">Transferase</keyword>
<dbReference type="GO" id="GO:0110031">
    <property type="term" value="P:negative regulation of G2/MI transition of meiotic cell cycle"/>
    <property type="evidence" value="ECO:0007669"/>
    <property type="project" value="TreeGrafter"/>
</dbReference>
<dbReference type="InterPro" id="IPR017441">
    <property type="entry name" value="Protein_kinase_ATP_BS"/>
</dbReference>
<keyword evidence="3" id="KW-0418">Kinase</keyword>
<evidence type="ECO:0000313" key="9">
    <source>
        <dbReference type="EMBL" id="PSK39674.1"/>
    </source>
</evidence>
<dbReference type="InterPro" id="IPR050339">
    <property type="entry name" value="CC_SR_Kinase"/>
</dbReference>
<dbReference type="GeneID" id="36564866"/>
<keyword evidence="2 6" id="KW-0547">Nucleotide-binding</keyword>
<evidence type="ECO:0000256" key="4">
    <source>
        <dbReference type="ARBA" id="ARBA00022840"/>
    </source>
</evidence>
<evidence type="ECO:0000256" key="5">
    <source>
        <dbReference type="ARBA" id="ARBA00037982"/>
    </source>
</evidence>
<dbReference type="STRING" id="418784.A0A2P7YUM5"/>
<protein>
    <recommendedName>
        <fullName evidence="8">Protein kinase domain-containing protein</fullName>
    </recommendedName>
</protein>
<feature type="domain" description="Protein kinase" evidence="8">
    <location>
        <begin position="480"/>
        <end position="832"/>
    </location>
</feature>
<organism evidence="9 10">
    <name type="scientific">Candidozyma pseudohaemuli</name>
    <dbReference type="NCBI Taxonomy" id="418784"/>
    <lineage>
        <taxon>Eukaryota</taxon>
        <taxon>Fungi</taxon>
        <taxon>Dikarya</taxon>
        <taxon>Ascomycota</taxon>
        <taxon>Saccharomycotina</taxon>
        <taxon>Pichiomycetes</taxon>
        <taxon>Metschnikowiaceae</taxon>
        <taxon>Candidozyma</taxon>
    </lineage>
</organism>
<dbReference type="PROSITE" id="PS50011">
    <property type="entry name" value="PROTEIN_KINASE_DOM"/>
    <property type="match status" value="1"/>
</dbReference>
<dbReference type="InterPro" id="IPR008271">
    <property type="entry name" value="Ser/Thr_kinase_AS"/>
</dbReference>
<dbReference type="PANTHER" id="PTHR11042:SF196">
    <property type="entry name" value="MITOSIS INHIBITOR PROTEIN KINASE SWE1"/>
    <property type="match status" value="1"/>
</dbReference>
<dbReference type="RefSeq" id="XP_024714764.1">
    <property type="nucleotide sequence ID" value="XM_024856884.1"/>
</dbReference>
<proteinExistence type="inferred from homology"/>
<feature type="compositionally biased region" description="Polar residues" evidence="7">
    <location>
        <begin position="133"/>
        <end position="143"/>
    </location>
</feature>
<dbReference type="AlphaFoldDB" id="A0A2P7YUM5"/>
<dbReference type="PANTHER" id="PTHR11042">
    <property type="entry name" value="EUKARYOTIC TRANSLATION INITIATION FACTOR 2-ALPHA KINASE EIF2-ALPHA KINASE -RELATED"/>
    <property type="match status" value="1"/>
</dbReference>
<feature type="region of interest" description="Disordered" evidence="7">
    <location>
        <begin position="381"/>
        <end position="416"/>
    </location>
</feature>
<dbReference type="VEuPathDB" id="FungiDB:C7M61_001476"/>
<dbReference type="InterPro" id="IPR000719">
    <property type="entry name" value="Prot_kinase_dom"/>
</dbReference>
<evidence type="ECO:0000256" key="6">
    <source>
        <dbReference type="PROSITE-ProRule" id="PRU10141"/>
    </source>
</evidence>
<gene>
    <name evidence="9" type="ORF">C7M61_001476</name>
</gene>
<dbReference type="Gene3D" id="3.30.200.20">
    <property type="entry name" value="Phosphorylase Kinase, domain 1"/>
    <property type="match status" value="1"/>
</dbReference>
<dbReference type="OrthoDB" id="5337378at2759"/>
<comment type="similarity">
    <text evidence="5">Belongs to the protein kinase superfamily. Ser/Thr protein kinase family. GCN2 subfamily.</text>
</comment>
<feature type="binding site" evidence="6">
    <location>
        <position position="516"/>
    </location>
    <ligand>
        <name>ATP</name>
        <dbReference type="ChEBI" id="CHEBI:30616"/>
    </ligand>
</feature>
<evidence type="ECO:0000256" key="1">
    <source>
        <dbReference type="ARBA" id="ARBA00022679"/>
    </source>
</evidence>
<feature type="region of interest" description="Disordered" evidence="7">
    <location>
        <begin position="46"/>
        <end position="93"/>
    </location>
</feature>
<dbReference type="SUPFAM" id="SSF56112">
    <property type="entry name" value="Protein kinase-like (PK-like)"/>
    <property type="match status" value="1"/>
</dbReference>
<feature type="region of interest" description="Disordered" evidence="7">
    <location>
        <begin position="1"/>
        <end position="24"/>
    </location>
</feature>
<dbReference type="Gene3D" id="1.10.510.10">
    <property type="entry name" value="Transferase(Phosphotransferase) domain 1"/>
    <property type="match status" value="1"/>
</dbReference>
<dbReference type="GO" id="GO:0005737">
    <property type="term" value="C:cytoplasm"/>
    <property type="evidence" value="ECO:0007669"/>
    <property type="project" value="TreeGrafter"/>
</dbReference>
<dbReference type="EMBL" id="PYFQ01000002">
    <property type="protein sequence ID" value="PSK39674.1"/>
    <property type="molecule type" value="Genomic_DNA"/>
</dbReference>
<evidence type="ECO:0000256" key="3">
    <source>
        <dbReference type="ARBA" id="ARBA00022777"/>
    </source>
</evidence>
<evidence type="ECO:0000256" key="2">
    <source>
        <dbReference type="ARBA" id="ARBA00022741"/>
    </source>
</evidence>
<evidence type="ECO:0000313" key="10">
    <source>
        <dbReference type="Proteomes" id="UP000241107"/>
    </source>
</evidence>
<feature type="region of interest" description="Disordered" evidence="7">
    <location>
        <begin position="285"/>
        <end position="310"/>
    </location>
</feature>
<dbReference type="SMART" id="SM00220">
    <property type="entry name" value="S_TKc"/>
    <property type="match status" value="1"/>
</dbReference>
<name>A0A2P7YUM5_9ASCO</name>
<dbReference type="GO" id="GO:0004713">
    <property type="term" value="F:protein tyrosine kinase activity"/>
    <property type="evidence" value="ECO:0007669"/>
    <property type="project" value="TreeGrafter"/>
</dbReference>
<keyword evidence="4 6" id="KW-0067">ATP-binding</keyword>
<dbReference type="Proteomes" id="UP000241107">
    <property type="component" value="Unassembled WGS sequence"/>
</dbReference>
<evidence type="ECO:0000256" key="7">
    <source>
        <dbReference type="SAM" id="MobiDB-lite"/>
    </source>
</evidence>
<comment type="caution">
    <text evidence="9">The sequence shown here is derived from an EMBL/GenBank/DDBJ whole genome shotgun (WGS) entry which is preliminary data.</text>
</comment>
<feature type="region of interest" description="Disordered" evidence="7">
    <location>
        <begin position="129"/>
        <end position="149"/>
    </location>
</feature>
<feature type="compositionally biased region" description="Polar residues" evidence="7">
    <location>
        <begin position="80"/>
        <end position="90"/>
    </location>
</feature>
<feature type="region of interest" description="Disordered" evidence="7">
    <location>
        <begin position="732"/>
        <end position="769"/>
    </location>
</feature>
<dbReference type="GO" id="GO:0005634">
    <property type="term" value="C:nucleus"/>
    <property type="evidence" value="ECO:0007669"/>
    <property type="project" value="TreeGrafter"/>
</dbReference>
<keyword evidence="10" id="KW-1185">Reference proteome</keyword>
<evidence type="ECO:0000259" key="8">
    <source>
        <dbReference type="PROSITE" id="PS50011"/>
    </source>
</evidence>
<feature type="compositionally biased region" description="Basic and acidic residues" evidence="7">
    <location>
        <begin position="400"/>
        <end position="415"/>
    </location>
</feature>
<dbReference type="GO" id="GO:0005524">
    <property type="term" value="F:ATP binding"/>
    <property type="evidence" value="ECO:0007669"/>
    <property type="project" value="UniProtKB-UniRule"/>
</dbReference>
<dbReference type="PROSITE" id="PS00107">
    <property type="entry name" value="PROTEIN_KINASE_ATP"/>
    <property type="match status" value="1"/>
</dbReference>
<dbReference type="PROSITE" id="PS00108">
    <property type="entry name" value="PROTEIN_KINASE_ST"/>
    <property type="match status" value="1"/>
</dbReference>
<reference evidence="9 10" key="1">
    <citation type="submission" date="2018-03" db="EMBL/GenBank/DDBJ databases">
        <title>Candida pseudohaemulonii genome assembly and annotation.</title>
        <authorList>
            <person name="Munoz J.F."/>
            <person name="Gade L.G."/>
            <person name="Chow N.A."/>
            <person name="Litvintseva A.P."/>
            <person name="Loparev V.N."/>
            <person name="Cuomo C.A."/>
        </authorList>
    </citation>
    <scope>NUCLEOTIDE SEQUENCE [LARGE SCALE GENOMIC DNA]</scope>
    <source>
        <strain evidence="9 10">B12108</strain>
    </source>
</reference>
<dbReference type="Pfam" id="PF00069">
    <property type="entry name" value="Pkinase"/>
    <property type="match status" value="1"/>
</dbReference>
<dbReference type="InterPro" id="IPR011009">
    <property type="entry name" value="Kinase-like_dom_sf"/>
</dbReference>
<sequence length="856" mass="95565">MNPEGTPKKNRGRLSRSQKPDPDYFLNDHFSRSFNLLILDDIHDDLKPKRPINKSPPFNLKSDVKADDDIGSFTDEDEAVNTQGKTSTPSKPLLKRSSKYFNLSIDSNFDPGLSPIVDKSTPFNKFKRPHKLVSQSPSPQSTAKFLETPSRSDLKSHKLFKNGNKIRVRSPLKFSNTPASSSPAPGKDVYLKALLKSPNPNFKCLLPIFGGYDPYADDESPLRNKKYTQSNSNIPIYHDEVKEMATSRKKTHSTPNFISNDKENQTKTSYKLVKPLQTAFRSTGLMKKSSMPSSTNKLPPETPMKRNPLTMLNKDHNTTSETVDSIMSHDHSIEVGRNAMAAANDSTSSFFHIASSSKPSTSFNLDVDLYNDFDLDEVVPETPTKSNSRSKMLSALRTSSKHEPPQHTHDKDHEPCTPVLNFPSHSVQSSQATIHLPSGLADNSYLDLTLTISSNTRGNERGCENGLDQVDEHLIGKFGLKNINHIGTGQFSIAFKCKFQNERFAIKRTKKPVVGKLEKQSIHREVEALRSLTAIDDETEVEEGKQHLVLFVEAWSFNNYYYIMTEFCEGGTLQAFLEEHKNYKVDEFRVWKILIEIMSGLKFIHLKNFLHLDLKPANIFITFEGSLKIGDFGLATKLPILEKDFDLEGDRNYIAPELINDKIYTPFADIFSVGLIILEIATNIILPGNGTPWRKLRSGDLSDAGKLSSDNISDFLNHNNFSSLTSYTSSLNSLQVPPSGPHGSHSYPLASEPNLNPLQPPTALGSKGGSSAVSVFGQTTSAVDNVRDFIPKNAPQFLVVNKHNLDKLVSRMLKPSPFERPTATQILEMPECEEIENKRKAGATIFEGEFGPNDDD</sequence>
<dbReference type="GO" id="GO:0030447">
    <property type="term" value="P:filamentous growth"/>
    <property type="evidence" value="ECO:0007669"/>
    <property type="project" value="UniProtKB-ARBA"/>
</dbReference>